<proteinExistence type="predicted"/>
<sequence length="90" mass="10263">MYAPIINLYLNSNCSSERAKILANLVRGLLNYSEGFNSISGLSDDKFIRAAQNNKKIRLKFSNVKKAHNFKKNADQFLPDGIITRRVKYP</sequence>
<name>A0ABY3SW28_9GAMM</name>
<gene>
    <name evidence="1" type="ORF">L2Y54_14170</name>
</gene>
<keyword evidence="2" id="KW-1185">Reference proteome</keyword>
<evidence type="ECO:0000313" key="1">
    <source>
        <dbReference type="EMBL" id="UJS23084.1"/>
    </source>
</evidence>
<dbReference type="RefSeq" id="WP_236496949.1">
    <property type="nucleotide sequence ID" value="NZ_CP091244.1"/>
</dbReference>
<evidence type="ECO:0000313" key="2">
    <source>
        <dbReference type="Proteomes" id="UP001054801"/>
    </source>
</evidence>
<reference evidence="1" key="1">
    <citation type="journal article" date="2022" name="Microorganisms">
        <title>Two New Species of Filamentous Sulfur Bacteria of the Genus Thiothrix, Thiothrix winogradskyi sp. nov. and 'Candidatus Thiothrix sulfatifontis' sp. nov.</title>
        <authorList>
            <person name="Ravin N.V."/>
            <person name="Rossetti S."/>
            <person name="Beletsky A.V."/>
            <person name="Kadnikov V.V."/>
            <person name="Rudenko T.S."/>
            <person name="Smolyakov D.D."/>
            <person name="Moskvitina M.I."/>
            <person name="Gureeva M.V."/>
            <person name="Mardanov A.V."/>
            <person name="Grabovich M.Y."/>
        </authorList>
    </citation>
    <scope>NUCLEOTIDE SEQUENCE</scope>
    <source>
        <strain evidence="1">CT3</strain>
    </source>
</reference>
<organism evidence="1 2">
    <name type="scientific">Thiothrix winogradskyi</name>
    <dbReference type="NCBI Taxonomy" id="96472"/>
    <lineage>
        <taxon>Bacteria</taxon>
        <taxon>Pseudomonadati</taxon>
        <taxon>Pseudomonadota</taxon>
        <taxon>Gammaproteobacteria</taxon>
        <taxon>Thiotrichales</taxon>
        <taxon>Thiotrichaceae</taxon>
        <taxon>Thiothrix</taxon>
    </lineage>
</organism>
<dbReference type="EMBL" id="CP091244">
    <property type="protein sequence ID" value="UJS23084.1"/>
    <property type="molecule type" value="Genomic_DNA"/>
</dbReference>
<dbReference type="Proteomes" id="UP001054801">
    <property type="component" value="Chromosome"/>
</dbReference>
<protein>
    <submittedName>
        <fullName evidence="1">Uncharacterized protein</fullName>
    </submittedName>
</protein>
<accession>A0ABY3SW28</accession>